<gene>
    <name evidence="1" type="ORF">BWK73_35980</name>
</gene>
<dbReference type="Pfam" id="PF09485">
    <property type="entry name" value="CRISPR_Cse2"/>
    <property type="match status" value="1"/>
</dbReference>
<dbReference type="Gene3D" id="1.10.520.40">
    <property type="entry name" value="CRISPR-associated protein Cse2"/>
    <property type="match status" value="1"/>
</dbReference>
<organism evidence="1 2">
    <name type="scientific">Thiothrix lacustris</name>
    <dbReference type="NCBI Taxonomy" id="525917"/>
    <lineage>
        <taxon>Bacteria</taxon>
        <taxon>Pseudomonadati</taxon>
        <taxon>Pseudomonadota</taxon>
        <taxon>Gammaproteobacteria</taxon>
        <taxon>Thiotrichales</taxon>
        <taxon>Thiotrichaceae</taxon>
        <taxon>Thiothrix</taxon>
    </lineage>
</organism>
<evidence type="ECO:0000313" key="2">
    <source>
        <dbReference type="Proteomes" id="UP000192491"/>
    </source>
</evidence>
<reference evidence="1 2" key="1">
    <citation type="submission" date="2017-01" db="EMBL/GenBank/DDBJ databases">
        <title>Novel large sulfur bacteria in the metagenomes of groundwater-fed chemosynthetic microbial mats in the Lake Huron basin.</title>
        <authorList>
            <person name="Sharrar A.M."/>
            <person name="Flood B.E."/>
            <person name="Bailey J.V."/>
            <person name="Jones D.S."/>
            <person name="Biddanda B."/>
            <person name="Ruberg S.A."/>
            <person name="Marcus D.N."/>
            <person name="Dick G.J."/>
        </authorList>
    </citation>
    <scope>NUCLEOTIDE SEQUENCE [LARGE SCALE GENOMIC DNA]</scope>
    <source>
        <strain evidence="1">A8</strain>
    </source>
</reference>
<dbReference type="InterPro" id="IPR013382">
    <property type="entry name" value="CRISPR-assoc_prot_Cse2"/>
</dbReference>
<dbReference type="EMBL" id="MTEJ01000333">
    <property type="protein sequence ID" value="OQX04521.1"/>
    <property type="molecule type" value="Genomic_DNA"/>
</dbReference>
<comment type="caution">
    <text evidence="1">The sequence shown here is derived from an EMBL/GenBank/DDBJ whole genome shotgun (WGS) entry which is preliminary data.</text>
</comment>
<dbReference type="Proteomes" id="UP000192491">
    <property type="component" value="Unassembled WGS sequence"/>
</dbReference>
<accession>A0A1Y1QG27</accession>
<protein>
    <submittedName>
        <fullName evidence="1">Type I-E CRISPR-associated protein Cse2/CasB</fullName>
    </submittedName>
</protein>
<dbReference type="NCBIfam" id="TIGR02548">
    <property type="entry name" value="casB_cse2"/>
    <property type="match status" value="1"/>
</dbReference>
<dbReference type="AlphaFoldDB" id="A0A1Y1QG27"/>
<name>A0A1Y1QG27_9GAMM</name>
<dbReference type="InterPro" id="IPR038287">
    <property type="entry name" value="Cse2_sf"/>
</dbReference>
<proteinExistence type="predicted"/>
<sequence length="153" mass="17888">MSNEHPNFADFYAAWESLNKKPGATADMRRVSSMDELLDLPAFYRLVEPFGWKTNTHYEKLGWQRLVFLINYIVDKGENAPSLGKALALGKVNEKRLFQVVRADSPNDILQLRRLLIQVKPDLNWQKTARLLWRWSIKDKRSLLEDFVLTPQD</sequence>
<evidence type="ECO:0000313" key="1">
    <source>
        <dbReference type="EMBL" id="OQX04521.1"/>
    </source>
</evidence>